<evidence type="ECO:0000313" key="2">
    <source>
        <dbReference type="EMBL" id="PWA00323.1"/>
    </source>
</evidence>
<comment type="caution">
    <text evidence="2">The sequence shown here is derived from an EMBL/GenBank/DDBJ whole genome shotgun (WGS) entry which is preliminary data.</text>
</comment>
<evidence type="ECO:0000313" key="3">
    <source>
        <dbReference type="Proteomes" id="UP000245591"/>
    </source>
</evidence>
<dbReference type="AlphaFoldDB" id="A0A2U1J5T4"/>
<dbReference type="InterPro" id="IPR019183">
    <property type="entry name" value="NAA25_NatB_aux_su"/>
</dbReference>
<dbReference type="Proteomes" id="UP000245591">
    <property type="component" value="Unassembled WGS sequence"/>
</dbReference>
<organism evidence="2 3">
    <name type="scientific">Smittium angustum</name>
    <dbReference type="NCBI Taxonomy" id="133377"/>
    <lineage>
        <taxon>Eukaryota</taxon>
        <taxon>Fungi</taxon>
        <taxon>Fungi incertae sedis</taxon>
        <taxon>Zoopagomycota</taxon>
        <taxon>Kickxellomycotina</taxon>
        <taxon>Harpellomycetes</taxon>
        <taxon>Harpellales</taxon>
        <taxon>Legeriomycetaceae</taxon>
        <taxon>Smittium</taxon>
    </lineage>
</organism>
<evidence type="ECO:0000256" key="1">
    <source>
        <dbReference type="ARBA" id="ARBA00006298"/>
    </source>
</evidence>
<gene>
    <name evidence="2" type="ORF">BB558_003635</name>
</gene>
<dbReference type="SUPFAM" id="SSF48452">
    <property type="entry name" value="TPR-like"/>
    <property type="match status" value="2"/>
</dbReference>
<sequence>MSNKQYEEAFISRIQYAFETRNSKVALVECDKALTKYPDSKIFKALKSVALAKTHSPDEALEFADEVLNSEAGPNDFSIIQTLSITYRDLGLNDRLEKLYSFAVQKYPKEESFSVELFLSCVRNLDFKKQHKAAIDLNKKFPKRSHLWWTILSFYLEYKYSDNERGGMMALTLAQRMCLKALKEDLVQSRAEISIMCIIMNEKEVNTEVLNFVNKSSSTLSVINGDPDLRVTHLKMLNSSGDYLKHFDTSLELFEKSNNWAEYLEIISALGTMVTKDPATKDSKQQILRNLLNKWTSDPDEGNVIELVNLEKLKWLSDDIAVFHGHRPKNINHIQQAVSLLGLIPDLEKKLIARETLNDMILLACFHLIKQAHMAMEEGKINEGYALYHYVLIILESELNTSSTYYQYKLLIVRAYLKLGSFSKAREWYSSLSIKNIQHDSMSYWILGHGKALGCHQNELDECLESLRVYKSNRDDTPEMISIAYKRGAYDKALEFVDFYERLSNSLQGACTLAIAMQSTILLHEDPEDILNMLTESSLPNSIPVDSAYIAKLSDNRDFSVLHCPSLNYVVAASTKDESEQLEGFIGCKNTKTASIEQSLRSLPIMNKTSLEIVSRFSYALYYIATKNVEMLRENTRILKSLCATEPKYKNLIDSSFEPESIALALAFEGDTGYTNAVSKLSIFDTLETKFICLISDISAFYFGLFDPETSSENHSDKVIFEKEQSLKSKLCSNFTCFTETLCKKLGQNESDFISNIPQFIRYTNSWTEIYSFIWLTYKALSLMKKNSSANEIDEKYIELLSSLLEALLTLMKECSKSVIDSMKTKKLKILELNSNFYEQSWGQSCLDVLKPISDIVTGTRYKQKYSLVQNQLKSSWVVSLEGILIEIERRKL</sequence>
<dbReference type="PANTHER" id="PTHR22767">
    <property type="entry name" value="N-TERMINAL ACETYLTRANSFERASE-RELATED"/>
    <property type="match status" value="1"/>
</dbReference>
<dbReference type="GO" id="GO:0031416">
    <property type="term" value="C:NatB complex"/>
    <property type="evidence" value="ECO:0007669"/>
    <property type="project" value="TreeGrafter"/>
</dbReference>
<evidence type="ECO:0008006" key="4">
    <source>
        <dbReference type="Google" id="ProtNLM"/>
    </source>
</evidence>
<name>A0A2U1J5T4_SMIAN</name>
<reference evidence="2 3" key="1">
    <citation type="journal article" date="2018" name="MBio">
        <title>Comparative Genomics Reveals the Core Gene Toolbox for the Fungus-Insect Symbiosis.</title>
        <authorList>
            <person name="Wang Y."/>
            <person name="Stata M."/>
            <person name="Wang W."/>
            <person name="Stajich J.E."/>
            <person name="White M.M."/>
            <person name="Moncalvo J.M."/>
        </authorList>
    </citation>
    <scope>NUCLEOTIDE SEQUENCE [LARGE SCALE GENOMIC DNA]</scope>
    <source>
        <strain evidence="2 3">AUS-126-30</strain>
    </source>
</reference>
<protein>
    <recommendedName>
        <fullName evidence="4">N-terminal acetyltransferase B complex subunit MDM20 homolog</fullName>
    </recommendedName>
</protein>
<comment type="similarity">
    <text evidence="1">Belongs to the MDM20/NAA25 family.</text>
</comment>
<accession>A0A2U1J5T4</accession>
<keyword evidence="3" id="KW-1185">Reference proteome</keyword>
<proteinExistence type="inferred from homology"/>
<dbReference type="EMBL" id="MBFU01000341">
    <property type="protein sequence ID" value="PWA00323.1"/>
    <property type="molecule type" value="Genomic_DNA"/>
</dbReference>
<dbReference type="InterPro" id="IPR011990">
    <property type="entry name" value="TPR-like_helical_dom_sf"/>
</dbReference>
<dbReference type="Pfam" id="PF09797">
    <property type="entry name" value="NatB_MDM20"/>
    <property type="match status" value="1"/>
</dbReference>
<dbReference type="Gene3D" id="1.25.40.1040">
    <property type="match status" value="1"/>
</dbReference>
<dbReference type="PANTHER" id="PTHR22767:SF3">
    <property type="entry name" value="N-ALPHA-ACETYLTRANSFERASE 25, NATB AUXILIARY SUBUNIT"/>
    <property type="match status" value="1"/>
</dbReference>